<dbReference type="KEGG" id="api:103312032"/>
<evidence type="ECO:0000313" key="2">
    <source>
        <dbReference type="EnsemblMetazoa" id="XP_016655923.1"/>
    </source>
</evidence>
<dbReference type="InterPro" id="IPR008906">
    <property type="entry name" value="HATC_C_dom"/>
</dbReference>
<dbReference type="InterPro" id="IPR052958">
    <property type="entry name" value="IFN-induced_PKR_regulator"/>
</dbReference>
<dbReference type="OrthoDB" id="6584407at2759"/>
<dbReference type="SUPFAM" id="SSF53098">
    <property type="entry name" value="Ribonuclease H-like"/>
    <property type="match status" value="1"/>
</dbReference>
<protein>
    <recommendedName>
        <fullName evidence="1">HAT C-terminal dimerisation domain-containing protein</fullName>
    </recommendedName>
</protein>
<dbReference type="RefSeq" id="XP_016655923.1">
    <property type="nucleotide sequence ID" value="XM_016800434.2"/>
</dbReference>
<dbReference type="EnsemblMetazoa" id="XM_016800434.2">
    <property type="protein sequence ID" value="XP_016655923.1"/>
    <property type="gene ID" value="LOC103312032"/>
</dbReference>
<name>A0A8R2D1C3_ACYPI</name>
<dbReference type="PANTHER" id="PTHR46289:SF14">
    <property type="entry name" value="DUF4371 DOMAIN-CONTAINING PROTEIN"/>
    <property type="match status" value="1"/>
</dbReference>
<dbReference type="Proteomes" id="UP000007819">
    <property type="component" value="Chromosome X"/>
</dbReference>
<evidence type="ECO:0000313" key="3">
    <source>
        <dbReference type="Proteomes" id="UP000007819"/>
    </source>
</evidence>
<dbReference type="InterPro" id="IPR012337">
    <property type="entry name" value="RNaseH-like_sf"/>
</dbReference>
<accession>A0A8R2D1C3</accession>
<sequence>MSGKCRGVQSYVQTQYPKAVYVHCAAHSLNLAVSTASDIQQIRNCLGVIEKMYTFFDTPKRSAVIYNVIEQENADLKIKKLKRLCATRWIQRYDSVNNFSELLPYVMLSLDEISEWKDSSDASMLRNAIDTEFLISLFVIKELFSFGLPLCKQLQSQRIDLKYAIEIAQDTITALKNIRENVEEEFKVIYSSIEKMSDIINVEIKRKRLNSKQKNRANHNFNDENQGLEDYFRISVFIPYIDYFISQLELRFLAHKQIFEERNSFQKLLEFYSPLVNHDVSTATAEFKLWKTKLSRTHSVLKTSIDALALCDKKIFPNVHYLLKILCTLPVSTATPERTFSTLKRLKTYLRNSMGQKRLNGLAMLSVHRTIQVTDEVIDAMALSSRKFNLVL</sequence>
<reference evidence="2" key="2">
    <citation type="submission" date="2022-06" db="UniProtKB">
        <authorList>
            <consortium name="EnsemblMetazoa"/>
        </authorList>
    </citation>
    <scope>IDENTIFICATION</scope>
</reference>
<organism evidence="2 3">
    <name type="scientific">Acyrthosiphon pisum</name>
    <name type="common">Pea aphid</name>
    <dbReference type="NCBI Taxonomy" id="7029"/>
    <lineage>
        <taxon>Eukaryota</taxon>
        <taxon>Metazoa</taxon>
        <taxon>Ecdysozoa</taxon>
        <taxon>Arthropoda</taxon>
        <taxon>Hexapoda</taxon>
        <taxon>Insecta</taxon>
        <taxon>Pterygota</taxon>
        <taxon>Neoptera</taxon>
        <taxon>Paraneoptera</taxon>
        <taxon>Hemiptera</taxon>
        <taxon>Sternorrhyncha</taxon>
        <taxon>Aphidomorpha</taxon>
        <taxon>Aphidoidea</taxon>
        <taxon>Aphididae</taxon>
        <taxon>Macrosiphini</taxon>
        <taxon>Acyrthosiphon</taxon>
    </lineage>
</organism>
<dbReference type="GO" id="GO:0046983">
    <property type="term" value="F:protein dimerization activity"/>
    <property type="evidence" value="ECO:0007669"/>
    <property type="project" value="InterPro"/>
</dbReference>
<dbReference type="AlphaFoldDB" id="A0A8R2D1C3"/>
<evidence type="ECO:0000259" key="1">
    <source>
        <dbReference type="Pfam" id="PF05699"/>
    </source>
</evidence>
<dbReference type="GeneID" id="103312032"/>
<feature type="domain" description="HAT C-terminal dimerisation" evidence="1">
    <location>
        <begin position="312"/>
        <end position="369"/>
    </location>
</feature>
<proteinExistence type="predicted"/>
<dbReference type="PANTHER" id="PTHR46289">
    <property type="entry name" value="52 KDA REPRESSOR OF THE INHIBITOR OF THE PROTEIN KINASE-LIKE PROTEIN-RELATED"/>
    <property type="match status" value="1"/>
</dbReference>
<keyword evidence="3" id="KW-1185">Reference proteome</keyword>
<reference evidence="3" key="1">
    <citation type="submission" date="2010-06" db="EMBL/GenBank/DDBJ databases">
        <authorList>
            <person name="Jiang H."/>
            <person name="Abraham K."/>
            <person name="Ali S."/>
            <person name="Alsbrooks S.L."/>
            <person name="Anim B.N."/>
            <person name="Anosike U.S."/>
            <person name="Attaway T."/>
            <person name="Bandaranaike D.P."/>
            <person name="Battles P.K."/>
            <person name="Bell S.N."/>
            <person name="Bell A.V."/>
            <person name="Beltran B."/>
            <person name="Bickham C."/>
            <person name="Bustamante Y."/>
            <person name="Caleb T."/>
            <person name="Canada A."/>
            <person name="Cardenas V."/>
            <person name="Carter K."/>
            <person name="Chacko J."/>
            <person name="Chandrabose M.N."/>
            <person name="Chavez D."/>
            <person name="Chavez A."/>
            <person name="Chen L."/>
            <person name="Chu H.-S."/>
            <person name="Claassen K.J."/>
            <person name="Cockrell R."/>
            <person name="Collins M."/>
            <person name="Cooper J.A."/>
            <person name="Cree A."/>
            <person name="Curry S.M."/>
            <person name="Da Y."/>
            <person name="Dao M.D."/>
            <person name="Das B."/>
            <person name="Davila M.-L."/>
            <person name="Davy-Carroll L."/>
            <person name="Denson S."/>
            <person name="Dinh H."/>
            <person name="Ebong V.E."/>
            <person name="Edwards J.R."/>
            <person name="Egan A."/>
            <person name="El-Daye J."/>
            <person name="Escobedo L."/>
            <person name="Fernandez S."/>
            <person name="Fernando P.R."/>
            <person name="Flagg N."/>
            <person name="Forbes L.D."/>
            <person name="Fowler R.G."/>
            <person name="Fu Q."/>
            <person name="Gabisi R.A."/>
            <person name="Ganer J."/>
            <person name="Garbino Pronczuk A."/>
            <person name="Garcia R.M."/>
            <person name="Garner T."/>
            <person name="Garrett T.E."/>
            <person name="Gonzalez D.A."/>
            <person name="Hamid H."/>
            <person name="Hawkins E.S."/>
            <person name="Hirani K."/>
            <person name="Hogues M.E."/>
            <person name="Hollins B."/>
            <person name="Hsiao C.-H."/>
            <person name="Jabil R."/>
            <person name="James M.L."/>
            <person name="Jhangiani S.N."/>
            <person name="Johnson B."/>
            <person name="Johnson Q."/>
            <person name="Joshi V."/>
            <person name="Kalu J.B."/>
            <person name="Kam C."/>
            <person name="Kashfia A."/>
            <person name="Keebler J."/>
            <person name="Kisamo H."/>
            <person name="Kovar C.L."/>
            <person name="Lago L.A."/>
            <person name="Lai C.-Y."/>
            <person name="Laidlaw J."/>
            <person name="Lara F."/>
            <person name="Le T.-K."/>
            <person name="Lee S.L."/>
            <person name="Legall F.H."/>
            <person name="Lemon S.J."/>
            <person name="Lewis L.R."/>
            <person name="Li B."/>
            <person name="Liu Y."/>
            <person name="Liu Y.-S."/>
            <person name="Lopez J."/>
            <person name="Lozado R.J."/>
            <person name="Lu J."/>
            <person name="Madu R.C."/>
            <person name="Maheshwari M."/>
            <person name="Maheshwari R."/>
            <person name="Malloy K."/>
            <person name="Martinez E."/>
            <person name="Mathew T."/>
            <person name="Mercado I.C."/>
            <person name="Mercado C."/>
            <person name="Meyer B."/>
            <person name="Montgomery K."/>
            <person name="Morgan M.B."/>
            <person name="Munidasa M."/>
            <person name="Nazareth L.V."/>
            <person name="Nelson J."/>
            <person name="Ng B.M."/>
            <person name="Nguyen N.B."/>
            <person name="Nguyen P.Q."/>
            <person name="Nguyen T."/>
            <person name="Obregon M."/>
            <person name="Okwuonu G.O."/>
            <person name="Onwere C.G."/>
            <person name="Orozco G."/>
            <person name="Parra A."/>
            <person name="Patel S."/>
            <person name="Patil S."/>
            <person name="Perez A."/>
            <person name="Perez Y."/>
            <person name="Pham C."/>
            <person name="Primus E.L."/>
            <person name="Pu L.-L."/>
            <person name="Puazo M."/>
            <person name="Qin X."/>
            <person name="Quiroz J.B."/>
            <person name="Reese J."/>
            <person name="Richards S."/>
            <person name="Rives C.M."/>
            <person name="Robberts R."/>
            <person name="Ruiz S.J."/>
            <person name="Ruiz M.J."/>
            <person name="Santibanez J."/>
            <person name="Schneider B.W."/>
            <person name="Sisson I."/>
            <person name="Smith M."/>
            <person name="Sodergren E."/>
            <person name="Song X.-Z."/>
            <person name="Song B.B."/>
            <person name="Summersgill H."/>
            <person name="Thelus R."/>
            <person name="Thornton R.D."/>
            <person name="Trejos Z.Y."/>
            <person name="Usmani K."/>
            <person name="Vattathil S."/>
            <person name="Villasana D."/>
            <person name="Walker D.L."/>
            <person name="Wang S."/>
            <person name="Wang K."/>
            <person name="White C.S."/>
            <person name="Williams A.C."/>
            <person name="Williamson J."/>
            <person name="Wilson K."/>
            <person name="Woghiren I.O."/>
            <person name="Woodworth J.R."/>
            <person name="Worley K.C."/>
            <person name="Wright R.A."/>
            <person name="Wu W."/>
            <person name="Young L."/>
            <person name="Zhang L."/>
            <person name="Zhang J."/>
            <person name="Zhu Y."/>
            <person name="Muzny D.M."/>
            <person name="Weinstock G."/>
            <person name="Gibbs R.A."/>
        </authorList>
    </citation>
    <scope>NUCLEOTIDE SEQUENCE [LARGE SCALE GENOMIC DNA]</scope>
    <source>
        <strain evidence="3">LSR1</strain>
    </source>
</reference>
<dbReference type="Pfam" id="PF05699">
    <property type="entry name" value="Dimer_Tnp_hAT"/>
    <property type="match status" value="1"/>
</dbReference>